<feature type="non-terminal residue" evidence="1">
    <location>
        <position position="220"/>
    </location>
</feature>
<comment type="caution">
    <text evidence="1">The sequence shown here is derived from an EMBL/GenBank/DDBJ whole genome shotgun (WGS) entry which is preliminary data.</text>
</comment>
<evidence type="ECO:0000313" key="2">
    <source>
        <dbReference type="Proteomes" id="UP000626109"/>
    </source>
</evidence>
<proteinExistence type="predicted"/>
<protein>
    <submittedName>
        <fullName evidence="1">Uncharacterized protein</fullName>
    </submittedName>
</protein>
<dbReference type="Proteomes" id="UP000626109">
    <property type="component" value="Unassembled WGS sequence"/>
</dbReference>
<name>A0A813LDS1_POLGL</name>
<evidence type="ECO:0000313" key="1">
    <source>
        <dbReference type="EMBL" id="CAE8730769.1"/>
    </source>
</evidence>
<sequence>AVVPPSVTAFPAASGLRRQGIPRAKGQIGARSWHRGFTSAGREATLVVSAATAVLLAARCRSRVSQSRRADAKRRVTCLGQAEGTEERKLNDRQIQFWEILEEDFEDDVVPMFKKETLGRVYEFIQYCKYDLPIPELAPLQEIDPEFFPGLRAAPWWAEEECGEWLRKVKEGLPYVQGELADLLEDNEASLISDSVQNDVMGGGWSGFRLQRPATRRELQ</sequence>
<dbReference type="AlphaFoldDB" id="A0A813LDS1"/>
<accession>A0A813LDS1</accession>
<gene>
    <name evidence="1" type="ORF">PGLA2088_LOCUS45831</name>
</gene>
<reference evidence="1" key="1">
    <citation type="submission" date="2021-02" db="EMBL/GenBank/DDBJ databases">
        <authorList>
            <person name="Dougan E. K."/>
            <person name="Rhodes N."/>
            <person name="Thang M."/>
            <person name="Chan C."/>
        </authorList>
    </citation>
    <scope>NUCLEOTIDE SEQUENCE</scope>
</reference>
<feature type="non-terminal residue" evidence="1">
    <location>
        <position position="1"/>
    </location>
</feature>
<dbReference type="EMBL" id="CAJNNW010035899">
    <property type="protein sequence ID" value="CAE8730769.1"/>
    <property type="molecule type" value="Genomic_DNA"/>
</dbReference>
<organism evidence="1 2">
    <name type="scientific">Polarella glacialis</name>
    <name type="common">Dinoflagellate</name>
    <dbReference type="NCBI Taxonomy" id="89957"/>
    <lineage>
        <taxon>Eukaryota</taxon>
        <taxon>Sar</taxon>
        <taxon>Alveolata</taxon>
        <taxon>Dinophyceae</taxon>
        <taxon>Suessiales</taxon>
        <taxon>Suessiaceae</taxon>
        <taxon>Polarella</taxon>
    </lineage>
</organism>